<dbReference type="EMBL" id="ATMH01009925">
    <property type="protein sequence ID" value="EPY18418.1"/>
    <property type="molecule type" value="Genomic_DNA"/>
</dbReference>
<feature type="compositionally biased region" description="Basic and acidic residues" evidence="1">
    <location>
        <begin position="237"/>
        <end position="262"/>
    </location>
</feature>
<dbReference type="AlphaFoldDB" id="S9TPN0"/>
<feature type="region of interest" description="Disordered" evidence="1">
    <location>
        <begin position="1"/>
        <end position="93"/>
    </location>
</feature>
<feature type="region of interest" description="Disordered" evidence="1">
    <location>
        <begin position="151"/>
        <end position="211"/>
    </location>
</feature>
<evidence type="ECO:0000256" key="1">
    <source>
        <dbReference type="SAM" id="MobiDB-lite"/>
    </source>
</evidence>
<feature type="compositionally biased region" description="Polar residues" evidence="1">
    <location>
        <begin position="198"/>
        <end position="211"/>
    </location>
</feature>
<organism evidence="2 3">
    <name type="scientific">Strigomonas culicis</name>
    <dbReference type="NCBI Taxonomy" id="28005"/>
    <lineage>
        <taxon>Eukaryota</taxon>
        <taxon>Discoba</taxon>
        <taxon>Euglenozoa</taxon>
        <taxon>Kinetoplastea</taxon>
        <taxon>Metakinetoplastina</taxon>
        <taxon>Trypanosomatida</taxon>
        <taxon>Trypanosomatidae</taxon>
        <taxon>Strigomonadinae</taxon>
        <taxon>Strigomonas</taxon>
    </lineage>
</organism>
<feature type="compositionally biased region" description="Low complexity" evidence="1">
    <location>
        <begin position="151"/>
        <end position="162"/>
    </location>
</feature>
<feature type="compositionally biased region" description="Basic and acidic residues" evidence="1">
    <location>
        <begin position="37"/>
        <end position="52"/>
    </location>
</feature>
<sequence>MDAAGPTLPVLCSPQVRVRGTQQREHAHSESSASATNDHRPSPRKGSQERRSRCAVTSSKPSPPATPTAGVTPRAPAERSVHPSTPRCQDAGEHLKAPAGRQPYCGGALPLAVPPEELCTVEPVGDVVAAPLWTDFALAAMGPWRAAAGRAGPAAGFPPSRRWATWSPPRRSNFGADRRSGSGRTDSGRFLKWHLRSPTPQRAPSASRRLNSSADFKTATCTMDLLAEGDGSSSALRAEDTTLVKKEPEYSLEESRGKDTSHSELVSILLTESSFSHSSTSNGCTHTHELQNYSDGSVDRTQRSGSGPDGISLSLRKRIVSFQ</sequence>
<evidence type="ECO:0000313" key="2">
    <source>
        <dbReference type="EMBL" id="EPY18418.1"/>
    </source>
</evidence>
<feature type="compositionally biased region" description="Polar residues" evidence="1">
    <location>
        <begin position="282"/>
        <end position="295"/>
    </location>
</feature>
<name>S9TPN0_9TRYP</name>
<reference evidence="2 3" key="1">
    <citation type="journal article" date="2013" name="PLoS ONE">
        <title>Predicting the Proteins of Angomonas deanei, Strigomonas culicis and Their Respective Endosymbionts Reveals New Aspects of the Trypanosomatidae Family.</title>
        <authorList>
            <person name="Motta M.C."/>
            <person name="Martins A.C."/>
            <person name="de Souza S.S."/>
            <person name="Catta-Preta C.M."/>
            <person name="Silva R."/>
            <person name="Klein C.C."/>
            <person name="de Almeida L.G."/>
            <person name="de Lima Cunha O."/>
            <person name="Ciapina L.P."/>
            <person name="Brocchi M."/>
            <person name="Colabardini A.C."/>
            <person name="de Araujo Lima B."/>
            <person name="Machado C.R."/>
            <person name="de Almeida Soares C.M."/>
            <person name="Probst C.M."/>
            <person name="de Menezes C.B."/>
            <person name="Thompson C.E."/>
            <person name="Bartholomeu D.C."/>
            <person name="Gradia D.F."/>
            <person name="Pavoni D.P."/>
            <person name="Grisard E.C."/>
            <person name="Fantinatti-Garboggini F."/>
            <person name="Marchini F.K."/>
            <person name="Rodrigues-Luiz G.F."/>
            <person name="Wagner G."/>
            <person name="Goldman G.H."/>
            <person name="Fietto J.L."/>
            <person name="Elias M.C."/>
            <person name="Goldman M.H."/>
            <person name="Sagot M.F."/>
            <person name="Pereira M."/>
            <person name="Stoco P.H."/>
            <person name="de Mendonca-Neto R.P."/>
            <person name="Teixeira S.M."/>
            <person name="Maciel T.E."/>
            <person name="de Oliveira Mendes T.A."/>
            <person name="Urmenyi T.P."/>
            <person name="de Souza W."/>
            <person name="Schenkman S."/>
            <person name="de Vasconcelos A.T."/>
        </authorList>
    </citation>
    <scope>NUCLEOTIDE SEQUENCE [LARGE SCALE GENOMIC DNA]</scope>
</reference>
<comment type="caution">
    <text evidence="2">The sequence shown here is derived from an EMBL/GenBank/DDBJ whole genome shotgun (WGS) entry which is preliminary data.</text>
</comment>
<evidence type="ECO:0000313" key="3">
    <source>
        <dbReference type="Proteomes" id="UP000015354"/>
    </source>
</evidence>
<keyword evidence="3" id="KW-1185">Reference proteome</keyword>
<accession>S9TPN0</accession>
<proteinExistence type="predicted"/>
<gene>
    <name evidence="2" type="ORF">STCU_09923</name>
</gene>
<dbReference type="Proteomes" id="UP000015354">
    <property type="component" value="Unassembled WGS sequence"/>
</dbReference>
<feature type="region of interest" description="Disordered" evidence="1">
    <location>
        <begin position="277"/>
        <end position="311"/>
    </location>
</feature>
<protein>
    <submittedName>
        <fullName evidence="2">Uncharacterized protein</fullName>
    </submittedName>
</protein>
<feature type="region of interest" description="Disordered" evidence="1">
    <location>
        <begin position="231"/>
        <end position="262"/>
    </location>
</feature>